<keyword evidence="14" id="KW-1185">Reference proteome</keyword>
<dbReference type="InterPro" id="IPR004651">
    <property type="entry name" value="HisF"/>
</dbReference>
<feature type="active site" evidence="11">
    <location>
        <position position="12"/>
    </location>
</feature>
<dbReference type="InterPro" id="IPR013785">
    <property type="entry name" value="Aldolase_TIM"/>
</dbReference>
<comment type="caution">
    <text evidence="13">The sequence shown here is derived from an EMBL/GenBank/DDBJ whole genome shotgun (WGS) entry which is preliminary data.</text>
</comment>
<keyword evidence="8 11" id="KW-0456">Lyase</keyword>
<comment type="similarity">
    <text evidence="3 11 12">Belongs to the HisA/HisF family.</text>
</comment>
<evidence type="ECO:0000313" key="13">
    <source>
        <dbReference type="EMBL" id="RSX53292.1"/>
    </source>
</evidence>
<organism evidence="13 14">
    <name type="scientific">Bifidobacterium goeldii</name>
    <dbReference type="NCBI Taxonomy" id="2306975"/>
    <lineage>
        <taxon>Bacteria</taxon>
        <taxon>Bacillati</taxon>
        <taxon>Actinomycetota</taxon>
        <taxon>Actinomycetes</taxon>
        <taxon>Bifidobacteriales</taxon>
        <taxon>Bifidobacteriaceae</taxon>
        <taxon>Bifidobacterium</taxon>
    </lineage>
</organism>
<comment type="subunit">
    <text evidence="4 11">Heterodimer of HisH and HisF.</text>
</comment>
<evidence type="ECO:0000256" key="6">
    <source>
        <dbReference type="ARBA" id="ARBA00022605"/>
    </source>
</evidence>
<dbReference type="InterPro" id="IPR050064">
    <property type="entry name" value="IGPS_HisA/HisF"/>
</dbReference>
<dbReference type="GO" id="GO:0016829">
    <property type="term" value="F:lyase activity"/>
    <property type="evidence" value="ECO:0007669"/>
    <property type="project" value="UniProtKB-KW"/>
</dbReference>
<evidence type="ECO:0000256" key="7">
    <source>
        <dbReference type="ARBA" id="ARBA00023102"/>
    </source>
</evidence>
<dbReference type="Proteomes" id="UP000287533">
    <property type="component" value="Unassembled WGS sequence"/>
</dbReference>
<gene>
    <name evidence="11" type="primary">hisF</name>
    <name evidence="13" type="ORF">D2E25_1265</name>
</gene>
<protein>
    <recommendedName>
        <fullName evidence="11">Imidazole glycerol phosphate synthase subunit HisF</fullName>
        <ecNumber evidence="11">4.3.2.10</ecNumber>
    </recommendedName>
    <alternativeName>
        <fullName evidence="11">IGP synthase cyclase subunit</fullName>
    </alternativeName>
    <alternativeName>
        <fullName evidence="11">IGP synthase subunit HisF</fullName>
    </alternativeName>
    <alternativeName>
        <fullName evidence="11">ImGP synthase subunit HisF</fullName>
        <shortName evidence="11">IGPS subunit HisF</shortName>
    </alternativeName>
</protein>
<evidence type="ECO:0000256" key="8">
    <source>
        <dbReference type="ARBA" id="ARBA00023239"/>
    </source>
</evidence>
<feature type="active site" evidence="11">
    <location>
        <position position="131"/>
    </location>
</feature>
<dbReference type="EMBL" id="QXGL01000003">
    <property type="protein sequence ID" value="RSX53292.1"/>
    <property type="molecule type" value="Genomic_DNA"/>
</dbReference>
<dbReference type="Pfam" id="PF00977">
    <property type="entry name" value="His_biosynth"/>
    <property type="match status" value="1"/>
</dbReference>
<dbReference type="FunFam" id="3.20.20.70:FF:000006">
    <property type="entry name" value="Imidazole glycerol phosphate synthase subunit HisF"/>
    <property type="match status" value="1"/>
</dbReference>
<evidence type="ECO:0000256" key="11">
    <source>
        <dbReference type="HAMAP-Rule" id="MF_01013"/>
    </source>
</evidence>
<dbReference type="UniPathway" id="UPA00031">
    <property type="reaction ID" value="UER00010"/>
</dbReference>
<evidence type="ECO:0000256" key="12">
    <source>
        <dbReference type="RuleBase" id="RU003657"/>
    </source>
</evidence>
<reference evidence="13 14" key="1">
    <citation type="submission" date="2018-09" db="EMBL/GenBank/DDBJ databases">
        <title>Characterization of the phylogenetic diversity of five novel species belonging to the genus Bifidobacterium.</title>
        <authorList>
            <person name="Lugli G.A."/>
            <person name="Duranti S."/>
            <person name="Milani C."/>
        </authorList>
    </citation>
    <scope>NUCLEOTIDE SEQUENCE [LARGE SCALE GENOMIC DNA]</scope>
    <source>
        <strain evidence="13 14">2034B</strain>
    </source>
</reference>
<evidence type="ECO:0000256" key="5">
    <source>
        <dbReference type="ARBA" id="ARBA00022490"/>
    </source>
</evidence>
<dbReference type="GO" id="GO:0000107">
    <property type="term" value="F:imidazoleglycerol-phosphate synthase activity"/>
    <property type="evidence" value="ECO:0007669"/>
    <property type="project" value="UniProtKB-UniRule"/>
</dbReference>
<keyword evidence="6 11" id="KW-0028">Amino-acid biosynthesis</keyword>
<comment type="catalytic activity">
    <reaction evidence="10 11">
        <text>5-[(5-phospho-1-deoxy-D-ribulos-1-ylimino)methylamino]-1-(5-phospho-beta-D-ribosyl)imidazole-4-carboxamide + L-glutamine = D-erythro-1-(imidazol-4-yl)glycerol 3-phosphate + 5-amino-1-(5-phospho-beta-D-ribosyl)imidazole-4-carboxamide + L-glutamate + H(+)</text>
        <dbReference type="Rhea" id="RHEA:24793"/>
        <dbReference type="ChEBI" id="CHEBI:15378"/>
        <dbReference type="ChEBI" id="CHEBI:29985"/>
        <dbReference type="ChEBI" id="CHEBI:58278"/>
        <dbReference type="ChEBI" id="CHEBI:58359"/>
        <dbReference type="ChEBI" id="CHEBI:58475"/>
        <dbReference type="ChEBI" id="CHEBI:58525"/>
        <dbReference type="EC" id="4.3.2.10"/>
    </reaction>
</comment>
<dbReference type="InterPro" id="IPR006062">
    <property type="entry name" value="His_biosynth"/>
</dbReference>
<dbReference type="GO" id="GO:0005737">
    <property type="term" value="C:cytoplasm"/>
    <property type="evidence" value="ECO:0007669"/>
    <property type="project" value="UniProtKB-SubCell"/>
</dbReference>
<sequence>MSLAVRVIPCLDVDAGRVVKGVHFENLRDAGDPVELAGEYFRQGADELTFLDVTASSSHRQTMIDVVSRTAEQVFIPMTVGGGVRTPEDVDSLLRCGADKVGVNTAAINDPTLISRVAERFGNQVLVLSVDARRERGEQHTQSGFEVTTMGGRKSTGIDAIWWAKRAEELGAGEILLNSMDADGTQEGFDLDMIRAVRREVKIPIIASGGAGKASDFPPAIAAGADAVLAASIFHYGKVTIGEVKQALKAAGYTVRL</sequence>
<evidence type="ECO:0000256" key="3">
    <source>
        <dbReference type="ARBA" id="ARBA00009667"/>
    </source>
</evidence>
<comment type="function">
    <text evidence="9 11">IGPS catalyzes the conversion of PRFAR and glutamine to IGP, AICAR and glutamate. The HisF subunit catalyzes the cyclization activity that produces IGP and AICAR from PRFAR using the ammonia provided by the HisH subunit.</text>
</comment>
<dbReference type="RefSeq" id="WP_125980976.1">
    <property type="nucleotide sequence ID" value="NZ_QXGL01000003.1"/>
</dbReference>
<dbReference type="Gene3D" id="3.20.20.70">
    <property type="entry name" value="Aldolase class I"/>
    <property type="match status" value="1"/>
</dbReference>
<dbReference type="AlphaFoldDB" id="A0A430FKL0"/>
<evidence type="ECO:0000313" key="14">
    <source>
        <dbReference type="Proteomes" id="UP000287533"/>
    </source>
</evidence>
<comment type="pathway">
    <text evidence="2 11">Amino-acid biosynthesis; L-histidine biosynthesis; L-histidine from 5-phospho-alpha-D-ribose 1-diphosphate: step 5/9.</text>
</comment>
<keyword evidence="5 11" id="KW-0963">Cytoplasm</keyword>
<evidence type="ECO:0000256" key="2">
    <source>
        <dbReference type="ARBA" id="ARBA00005091"/>
    </source>
</evidence>
<name>A0A430FKL0_9BIFI</name>
<evidence type="ECO:0000256" key="4">
    <source>
        <dbReference type="ARBA" id="ARBA00011152"/>
    </source>
</evidence>
<comment type="subcellular location">
    <subcellularLocation>
        <location evidence="1 11">Cytoplasm</location>
    </subcellularLocation>
</comment>
<evidence type="ECO:0000256" key="10">
    <source>
        <dbReference type="ARBA" id="ARBA00047838"/>
    </source>
</evidence>
<accession>A0A430FKL0</accession>
<proteinExistence type="inferred from homology"/>
<keyword evidence="7 11" id="KW-0368">Histidine biosynthesis</keyword>
<dbReference type="OrthoDB" id="9781903at2"/>
<dbReference type="SUPFAM" id="SSF51366">
    <property type="entry name" value="Ribulose-phoshate binding barrel"/>
    <property type="match status" value="1"/>
</dbReference>
<dbReference type="CDD" id="cd04731">
    <property type="entry name" value="HisF"/>
    <property type="match status" value="1"/>
</dbReference>
<dbReference type="PANTHER" id="PTHR21235:SF2">
    <property type="entry name" value="IMIDAZOLE GLYCEROL PHOSPHATE SYNTHASE HISHF"/>
    <property type="match status" value="1"/>
</dbReference>
<dbReference type="HAMAP" id="MF_01013">
    <property type="entry name" value="HisF"/>
    <property type="match status" value="1"/>
</dbReference>
<dbReference type="EC" id="4.3.2.10" evidence="11"/>
<dbReference type="InterPro" id="IPR011060">
    <property type="entry name" value="RibuloseP-bd_barrel"/>
</dbReference>
<evidence type="ECO:0000256" key="9">
    <source>
        <dbReference type="ARBA" id="ARBA00025475"/>
    </source>
</evidence>
<dbReference type="NCBIfam" id="TIGR00735">
    <property type="entry name" value="hisF"/>
    <property type="match status" value="1"/>
</dbReference>
<dbReference type="GO" id="GO:0000105">
    <property type="term" value="P:L-histidine biosynthetic process"/>
    <property type="evidence" value="ECO:0007669"/>
    <property type="project" value="UniProtKB-UniRule"/>
</dbReference>
<evidence type="ECO:0000256" key="1">
    <source>
        <dbReference type="ARBA" id="ARBA00004496"/>
    </source>
</evidence>
<dbReference type="PANTHER" id="PTHR21235">
    <property type="entry name" value="IMIDAZOLE GLYCEROL PHOSPHATE SYNTHASE SUBUNIT HISF/H IGP SYNTHASE SUBUNIT HISF/H"/>
    <property type="match status" value="1"/>
</dbReference>